<dbReference type="AlphaFoldDB" id="A0A291DH06"/>
<dbReference type="EMBL" id="CP023510">
    <property type="protein sequence ID" value="ATF63687.1"/>
    <property type="molecule type" value="Genomic_DNA"/>
</dbReference>
<proteinExistence type="predicted"/>
<protein>
    <submittedName>
        <fullName evidence="1">Uncharacterized protein</fullName>
    </submittedName>
</protein>
<name>A0A291DH06_9MICC</name>
<evidence type="ECO:0000313" key="1">
    <source>
        <dbReference type="EMBL" id="ATF63687.1"/>
    </source>
</evidence>
<organism evidence="1 2">
    <name type="scientific">Rothia mucilaginosa</name>
    <dbReference type="NCBI Taxonomy" id="43675"/>
    <lineage>
        <taxon>Bacteria</taxon>
        <taxon>Bacillati</taxon>
        <taxon>Actinomycetota</taxon>
        <taxon>Actinomycetes</taxon>
        <taxon>Micrococcales</taxon>
        <taxon>Micrococcaceae</taxon>
        <taxon>Rothia</taxon>
    </lineage>
</organism>
<sequence>MRAREAVIAGLPLYSPRVHRGFLAVASFIQGVRRYLSGGVQVEARIEVREEAQAEAFRLIHKYLHHLA</sequence>
<evidence type="ECO:0000313" key="2">
    <source>
        <dbReference type="Proteomes" id="UP000218628"/>
    </source>
</evidence>
<reference evidence="2" key="1">
    <citation type="submission" date="2017-09" db="EMBL/GenBank/DDBJ databases">
        <title>FDA dAtabase for Regulatory Grade micrObial Sequences (FDA-ARGOS): Supporting development and validation of Infectious Disease Dx tests.</title>
        <authorList>
            <person name="Minogue T."/>
            <person name="Wolcott M."/>
            <person name="Wasieloski L."/>
            <person name="Aguilar W."/>
            <person name="Moore D."/>
            <person name="Tallon L."/>
            <person name="Sadzewicz L."/>
            <person name="Ott S."/>
            <person name="Zhao X."/>
            <person name="Nagaraj S."/>
            <person name="Vavikolanu K."/>
            <person name="Aluvathingal J."/>
            <person name="Nadendla S."/>
            <person name="Sichtig H."/>
        </authorList>
    </citation>
    <scope>NUCLEOTIDE SEQUENCE [LARGE SCALE GENOMIC DNA]</scope>
    <source>
        <strain evidence="2">FDAARGOS_369</strain>
    </source>
</reference>
<dbReference type="Proteomes" id="UP000218628">
    <property type="component" value="Chromosome"/>
</dbReference>
<accession>A0A291DH06</accession>
<gene>
    <name evidence="1" type="ORF">CO690_08315</name>
</gene>